<dbReference type="EMBL" id="QOUX01000046">
    <property type="protein sequence ID" value="RXI97867.1"/>
    <property type="molecule type" value="Genomic_DNA"/>
</dbReference>
<dbReference type="Proteomes" id="UP000290649">
    <property type="component" value="Unassembled WGS sequence"/>
</dbReference>
<reference evidence="2 3" key="1">
    <citation type="journal article" date="2019" name="Int. J. Syst. Evol. Microbiol.">
        <title>Anaerobacillus alkaliphilus sp. nov., a novel alkaliphilic and moderately halophilic bacterium.</title>
        <authorList>
            <person name="Borsodi A.K."/>
            <person name="Aszalos J.M."/>
            <person name="Bihari P."/>
            <person name="Nagy I."/>
            <person name="Schumann P."/>
            <person name="Sproer C."/>
            <person name="Kovacs A.L."/>
            <person name="Boka K."/>
            <person name="Dobosy P."/>
            <person name="Ovari M."/>
            <person name="Szili-Kovacs T."/>
            <person name="Toth E."/>
        </authorList>
    </citation>
    <scope>NUCLEOTIDE SEQUENCE [LARGE SCALE GENOMIC DNA]</scope>
    <source>
        <strain evidence="2 3">B16-10</strain>
    </source>
</reference>
<organism evidence="2 3">
    <name type="scientific">Anaerobacillus alkaliphilus</name>
    <dbReference type="NCBI Taxonomy" id="1548597"/>
    <lineage>
        <taxon>Bacteria</taxon>
        <taxon>Bacillati</taxon>
        <taxon>Bacillota</taxon>
        <taxon>Bacilli</taxon>
        <taxon>Bacillales</taxon>
        <taxon>Bacillaceae</taxon>
        <taxon>Anaerobacillus</taxon>
    </lineage>
</organism>
<keyword evidence="3" id="KW-1185">Reference proteome</keyword>
<feature type="chain" id="PRO_5020783743" evidence="1">
    <location>
        <begin position="22"/>
        <end position="206"/>
    </location>
</feature>
<feature type="signal peptide" evidence="1">
    <location>
        <begin position="1"/>
        <end position="21"/>
    </location>
</feature>
<keyword evidence="1" id="KW-0732">Signal</keyword>
<name>A0A4Q0VPQ3_9BACI</name>
<protein>
    <submittedName>
        <fullName evidence="2">Uncharacterized protein</fullName>
    </submittedName>
</protein>
<evidence type="ECO:0000313" key="2">
    <source>
        <dbReference type="EMBL" id="RXI97867.1"/>
    </source>
</evidence>
<evidence type="ECO:0000313" key="3">
    <source>
        <dbReference type="Proteomes" id="UP000290649"/>
    </source>
</evidence>
<proteinExistence type="predicted"/>
<comment type="caution">
    <text evidence="2">The sequence shown here is derived from an EMBL/GenBank/DDBJ whole genome shotgun (WGS) entry which is preliminary data.</text>
</comment>
<dbReference type="PROSITE" id="PS51257">
    <property type="entry name" value="PROKAR_LIPOPROTEIN"/>
    <property type="match status" value="1"/>
</dbReference>
<accession>A0A4Q0VPQ3</accession>
<dbReference type="OrthoDB" id="2387346at2"/>
<dbReference type="AlphaFoldDB" id="A0A4Q0VPQ3"/>
<evidence type="ECO:0000256" key="1">
    <source>
        <dbReference type="SAM" id="SignalP"/>
    </source>
</evidence>
<sequence length="206" mass="23897">MKRLFVLFSLIALGCSYVFFATGANSKKIDYILDEESFQTIEEAIQTGYDPSQSVSIFQIGFKEEDIVYVLYTVDQDQLLTELLYQEENEYRKIIDSRLIIGGTSVEEAEYKIRTFLITDGPWLTGNHPFTFVTFGHINSPENVDSVEVRYEGQYKRINLENKTFFNIASSPHQWDTLHPVVFYNKDREDIGGFMKDMLFANAYCH</sequence>
<gene>
    <name evidence="2" type="ORF">DS745_16025</name>
</gene>
<dbReference type="RefSeq" id="WP_129079231.1">
    <property type="nucleotide sequence ID" value="NZ_QOUX01000046.1"/>
</dbReference>